<name>A0A177DZH1_ALTAL</name>
<evidence type="ECO:0000313" key="1">
    <source>
        <dbReference type="EMBL" id="OAG24189.1"/>
    </source>
</evidence>
<dbReference type="Proteomes" id="UP000077248">
    <property type="component" value="Unassembled WGS sequence"/>
</dbReference>
<dbReference type="EMBL" id="KV441471">
    <property type="protein sequence ID" value="OAG24189.1"/>
    <property type="molecule type" value="Genomic_DNA"/>
</dbReference>
<evidence type="ECO:0000313" key="2">
    <source>
        <dbReference type="Proteomes" id="UP000077248"/>
    </source>
</evidence>
<dbReference type="KEGG" id="aalt:CC77DRAFT_1016576"/>
<accession>A0A177DZH1</accession>
<sequence>MSSSAVAKIDTNSGTQPAHARTAKILKLRSFDSSPIVLTSPAFSGSEPVTTNEHDNATVLRLAISEVAIIRAGAKCASVSLAAHADLSVVAGQFSFLLPFDVLGTTKPTRTHHSSIQESHPMLIITRSALLSVCAQYVAKSLASSGEKT</sequence>
<dbReference type="GeneID" id="29109828"/>
<reference evidence="1 2" key="1">
    <citation type="submission" date="2016-05" db="EMBL/GenBank/DDBJ databases">
        <title>Comparative analysis of secretome profiles of manganese(II)-oxidizing ascomycete fungi.</title>
        <authorList>
            <consortium name="DOE Joint Genome Institute"/>
            <person name="Zeiner C.A."/>
            <person name="Purvine S.O."/>
            <person name="Zink E.M."/>
            <person name="Wu S."/>
            <person name="Pasa-Tolic L."/>
            <person name="Chaput D.L."/>
            <person name="Haridas S."/>
            <person name="Grigoriev I.V."/>
            <person name="Santelli C.M."/>
            <person name="Hansel C.M."/>
        </authorList>
    </citation>
    <scope>NUCLEOTIDE SEQUENCE [LARGE SCALE GENOMIC DNA]</scope>
    <source>
        <strain evidence="1 2">SRC1lrK2f</strain>
    </source>
</reference>
<dbReference type="VEuPathDB" id="FungiDB:CC77DRAFT_1016576"/>
<dbReference type="RefSeq" id="XP_018389610.1">
    <property type="nucleotide sequence ID" value="XM_018524234.1"/>
</dbReference>
<gene>
    <name evidence="1" type="ORF">CC77DRAFT_1016576</name>
</gene>
<protein>
    <submittedName>
        <fullName evidence="1">Uncharacterized protein</fullName>
    </submittedName>
</protein>
<proteinExistence type="predicted"/>
<keyword evidence="2" id="KW-1185">Reference proteome</keyword>
<dbReference type="AlphaFoldDB" id="A0A177DZH1"/>
<organism evidence="1 2">
    <name type="scientific">Alternaria alternata</name>
    <name type="common">Alternaria rot fungus</name>
    <name type="synonym">Torula alternata</name>
    <dbReference type="NCBI Taxonomy" id="5599"/>
    <lineage>
        <taxon>Eukaryota</taxon>
        <taxon>Fungi</taxon>
        <taxon>Dikarya</taxon>
        <taxon>Ascomycota</taxon>
        <taxon>Pezizomycotina</taxon>
        <taxon>Dothideomycetes</taxon>
        <taxon>Pleosporomycetidae</taxon>
        <taxon>Pleosporales</taxon>
        <taxon>Pleosporineae</taxon>
        <taxon>Pleosporaceae</taxon>
        <taxon>Alternaria</taxon>
        <taxon>Alternaria sect. Alternaria</taxon>
        <taxon>Alternaria alternata complex</taxon>
    </lineage>
</organism>